<dbReference type="Proteomes" id="UP000019249">
    <property type="component" value="Unassembled WGS sequence"/>
</dbReference>
<proteinExistence type="predicted"/>
<dbReference type="EMBL" id="AODF01000026">
    <property type="protein sequence ID" value="EUJ29166.1"/>
    <property type="molecule type" value="Genomic_DNA"/>
</dbReference>
<accession>A0ABN0RDF9</accession>
<feature type="domain" description="Glutamate synthase alpha subunit C-terminal" evidence="1">
    <location>
        <begin position="2"/>
        <end position="174"/>
    </location>
</feature>
<dbReference type="InterPro" id="IPR036485">
    <property type="entry name" value="Glu_synth_asu_C_sf"/>
</dbReference>
<evidence type="ECO:0000259" key="1">
    <source>
        <dbReference type="Pfam" id="PF01493"/>
    </source>
</evidence>
<dbReference type="InterPro" id="IPR051394">
    <property type="entry name" value="Glutamate_Synthase"/>
</dbReference>
<dbReference type="SUPFAM" id="SSF69336">
    <property type="entry name" value="Alpha subunit of glutamate synthase, C-terminal domain"/>
    <property type="match status" value="1"/>
</dbReference>
<gene>
    <name evidence="2" type="ORF">MFLO_11285</name>
</gene>
<keyword evidence="3" id="KW-1185">Reference proteome</keyword>
<sequence length="253" mass="26761">MISEKYGADGLPEDTISLTFQGSAGQSFGAFAPKGMTLFVEGDANDYLGKGLSGGKLIVKPDAKTPITAEDSAIAGNVTLYGATGGEAYLHGKAGARFAVRNSGAKTVVEGIGDNGCEYMTGGTVVVLGEIGLNFAAGMSGGTAYLYTQHEAETRRKINTELVSVRGVSSAREQAELREMLQKHAGYTGSKTAKRILAHFEQELANFVFLIPHEYEAMLTKIAENESKGVSKRDAELAAFYEMTGQKVGQAAR</sequence>
<dbReference type="InterPro" id="IPR002489">
    <property type="entry name" value="Glu_synth_asu_C"/>
</dbReference>
<reference evidence="2 3" key="1">
    <citation type="journal article" date="2014" name="Int. J. Syst. Evol. Microbiol.">
        <title>Listeria floridensis sp. nov., Listeria aquatica sp. nov., Listeria cornellensis sp. nov., Listeria riparia sp. nov. and Listeria grandensis sp. nov., from agricultural and natural environments.</title>
        <authorList>
            <person name="den Bakker H.C."/>
            <person name="Warchocki S."/>
            <person name="Wright E.M."/>
            <person name="Allred A.F."/>
            <person name="Ahlstrom C."/>
            <person name="Manuel C.S."/>
            <person name="Stasiewicz M.J."/>
            <person name="Burrell A."/>
            <person name="Roof S."/>
            <person name="Strawn L."/>
            <person name="Fortes E.D."/>
            <person name="Nightingale K.K."/>
            <person name="Kephart D."/>
            <person name="Wiedmann M."/>
        </authorList>
    </citation>
    <scope>NUCLEOTIDE SEQUENCE [LARGE SCALE GENOMIC DNA]</scope>
    <source>
        <strain evidence="2 3">FSL S10-1187</strain>
    </source>
</reference>
<dbReference type="Pfam" id="PF01493">
    <property type="entry name" value="GXGXG"/>
    <property type="match status" value="1"/>
</dbReference>
<comment type="caution">
    <text evidence="2">The sequence shown here is derived from an EMBL/GenBank/DDBJ whole genome shotgun (WGS) entry which is preliminary data.</text>
</comment>
<dbReference type="Gene3D" id="2.160.20.60">
    <property type="entry name" value="Glutamate synthase, alpha subunit, C-terminal domain"/>
    <property type="match status" value="1"/>
</dbReference>
<evidence type="ECO:0000313" key="2">
    <source>
        <dbReference type="EMBL" id="EUJ29166.1"/>
    </source>
</evidence>
<dbReference type="PANTHER" id="PTHR43100:SF1">
    <property type="entry name" value="GLUTAMATE SYNTHASE [NADPH] SMALL CHAIN"/>
    <property type="match status" value="1"/>
</dbReference>
<dbReference type="PANTHER" id="PTHR43100">
    <property type="entry name" value="GLUTAMATE SYNTHASE [NADPH] SMALL CHAIN"/>
    <property type="match status" value="1"/>
</dbReference>
<protein>
    <submittedName>
        <fullName evidence="2">Glutamate synthase</fullName>
    </submittedName>
</protein>
<name>A0ABN0RDF9_9LIST</name>
<evidence type="ECO:0000313" key="3">
    <source>
        <dbReference type="Proteomes" id="UP000019249"/>
    </source>
</evidence>
<organism evidence="2 3">
    <name type="scientific">Listeria floridensis FSL S10-1187</name>
    <dbReference type="NCBI Taxonomy" id="1265817"/>
    <lineage>
        <taxon>Bacteria</taxon>
        <taxon>Bacillati</taxon>
        <taxon>Bacillota</taxon>
        <taxon>Bacilli</taxon>
        <taxon>Bacillales</taxon>
        <taxon>Listeriaceae</taxon>
        <taxon>Listeria</taxon>
    </lineage>
</organism>